<keyword evidence="2" id="KW-0472">Membrane</keyword>
<organism evidence="5 6">
    <name type="scientific">Umbelopsis vinacea</name>
    <dbReference type="NCBI Taxonomy" id="44442"/>
    <lineage>
        <taxon>Eukaryota</taxon>
        <taxon>Fungi</taxon>
        <taxon>Fungi incertae sedis</taxon>
        <taxon>Mucoromycota</taxon>
        <taxon>Mucoromycotina</taxon>
        <taxon>Umbelopsidomycetes</taxon>
        <taxon>Umbelopsidales</taxon>
        <taxon>Umbelopsidaceae</taxon>
        <taxon>Umbelopsis</taxon>
    </lineage>
</organism>
<name>A0A8H7Q169_9FUNG</name>
<evidence type="ECO:0000256" key="1">
    <source>
        <dbReference type="ARBA" id="ARBA00022729"/>
    </source>
</evidence>
<accession>A0A8H7Q169</accession>
<comment type="caution">
    <text evidence="5">The sequence shown here is derived from an EMBL/GenBank/DDBJ whole genome shotgun (WGS) entry which is preliminary data.</text>
</comment>
<dbReference type="InterPro" id="IPR018466">
    <property type="entry name" value="Kre9/Knh1-like_N"/>
</dbReference>
<dbReference type="OrthoDB" id="2260257at2759"/>
<dbReference type="EMBL" id="JAEPRA010000006">
    <property type="protein sequence ID" value="KAG2184212.1"/>
    <property type="molecule type" value="Genomic_DNA"/>
</dbReference>
<evidence type="ECO:0000256" key="3">
    <source>
        <dbReference type="SAM" id="SignalP"/>
    </source>
</evidence>
<evidence type="ECO:0000313" key="6">
    <source>
        <dbReference type="Proteomes" id="UP000612746"/>
    </source>
</evidence>
<feature type="transmembrane region" description="Helical" evidence="2">
    <location>
        <begin position="170"/>
        <end position="194"/>
    </location>
</feature>
<reference evidence="5" key="1">
    <citation type="submission" date="2020-12" db="EMBL/GenBank/DDBJ databases">
        <title>Metabolic potential, ecology and presence of endohyphal bacteria is reflected in genomic diversity of Mucoromycotina.</title>
        <authorList>
            <person name="Muszewska A."/>
            <person name="Okrasinska A."/>
            <person name="Steczkiewicz K."/>
            <person name="Drgas O."/>
            <person name="Orlowska M."/>
            <person name="Perlinska-Lenart U."/>
            <person name="Aleksandrzak-Piekarczyk T."/>
            <person name="Szatraj K."/>
            <person name="Zielenkiewicz U."/>
            <person name="Pilsyk S."/>
            <person name="Malc E."/>
            <person name="Mieczkowski P."/>
            <person name="Kruszewska J.S."/>
            <person name="Biernat P."/>
            <person name="Pawlowska J."/>
        </authorList>
    </citation>
    <scope>NUCLEOTIDE SEQUENCE</scope>
    <source>
        <strain evidence="5">WA0000051536</strain>
    </source>
</reference>
<dbReference type="Pfam" id="PF10342">
    <property type="entry name" value="Kre9_KNH"/>
    <property type="match status" value="1"/>
</dbReference>
<proteinExistence type="predicted"/>
<sequence>MKFISAAALLAFGAFVASIADAGVLFNSPLPGAVWTAGSAGTIVWTPDGPSDTTIPSFDLLQGPSTALQLVLNIGVNIPISSSNLTWNIPASLPAGNDYAISAGISPNMWYSPYFTIKAASGASSSAAFSSLPTTSSSSISASSSMSASTSGASTTSAGASSTPSTSSSFPIWAIAVIVVLIVIISIGAIICSLTLSSSYCAAPTTTYKFGGKSLKASLVGAGLAAGAAAILL</sequence>
<feature type="chain" id="PRO_5034618300" description="Yeast cell wall synthesis Kre9/Knh1-like N-terminal domain-containing protein" evidence="3">
    <location>
        <begin position="23"/>
        <end position="233"/>
    </location>
</feature>
<evidence type="ECO:0000313" key="5">
    <source>
        <dbReference type="EMBL" id="KAG2184212.1"/>
    </source>
</evidence>
<dbReference type="Proteomes" id="UP000612746">
    <property type="component" value="Unassembled WGS sequence"/>
</dbReference>
<feature type="domain" description="Yeast cell wall synthesis Kre9/Knh1-like N-terminal" evidence="4">
    <location>
        <begin position="28"/>
        <end position="117"/>
    </location>
</feature>
<dbReference type="InterPro" id="IPR052982">
    <property type="entry name" value="SRP1/TIP1-like"/>
</dbReference>
<gene>
    <name evidence="5" type="ORF">INT44_009227</name>
</gene>
<feature type="signal peptide" evidence="3">
    <location>
        <begin position="1"/>
        <end position="22"/>
    </location>
</feature>
<dbReference type="AlphaFoldDB" id="A0A8H7Q169"/>
<dbReference type="PANTHER" id="PTHR40633:SF1">
    <property type="entry name" value="GPI ANCHORED SERINE-THREONINE RICH PROTEIN (AFU_ORTHOLOGUE AFUA_1G03630)"/>
    <property type="match status" value="1"/>
</dbReference>
<evidence type="ECO:0000256" key="2">
    <source>
        <dbReference type="SAM" id="Phobius"/>
    </source>
</evidence>
<keyword evidence="6" id="KW-1185">Reference proteome</keyword>
<keyword evidence="1 3" id="KW-0732">Signal</keyword>
<evidence type="ECO:0000259" key="4">
    <source>
        <dbReference type="Pfam" id="PF10342"/>
    </source>
</evidence>
<dbReference type="PANTHER" id="PTHR40633">
    <property type="entry name" value="MATRIX PROTEIN, PUTATIVE (AFU_ORTHOLOGUE AFUA_8G05410)-RELATED"/>
    <property type="match status" value="1"/>
</dbReference>
<keyword evidence="2" id="KW-1133">Transmembrane helix</keyword>
<keyword evidence="2" id="KW-0812">Transmembrane</keyword>
<feature type="transmembrane region" description="Helical" evidence="2">
    <location>
        <begin position="215"/>
        <end position="232"/>
    </location>
</feature>
<protein>
    <recommendedName>
        <fullName evidence="4">Yeast cell wall synthesis Kre9/Knh1-like N-terminal domain-containing protein</fullName>
    </recommendedName>
</protein>